<feature type="compositionally biased region" description="Basic and acidic residues" evidence="8">
    <location>
        <begin position="86"/>
        <end position="96"/>
    </location>
</feature>
<feature type="region of interest" description="Disordered" evidence="8">
    <location>
        <begin position="86"/>
        <end position="151"/>
    </location>
</feature>
<keyword evidence="11" id="KW-1185">Reference proteome</keyword>
<dbReference type="PANTHER" id="PTHR24406">
    <property type="entry name" value="TRANSCRIPTIONAL REPRESSOR CTCFL-RELATED"/>
    <property type="match status" value="1"/>
</dbReference>
<keyword evidence="4 7" id="KW-0863">Zinc-finger</keyword>
<evidence type="ECO:0000256" key="3">
    <source>
        <dbReference type="ARBA" id="ARBA00022737"/>
    </source>
</evidence>
<feature type="compositionally biased region" description="Polar residues" evidence="8">
    <location>
        <begin position="97"/>
        <end position="111"/>
    </location>
</feature>
<dbReference type="SMART" id="SM00355">
    <property type="entry name" value="ZnF_C2H2"/>
    <property type="match status" value="6"/>
</dbReference>
<evidence type="ECO:0000256" key="7">
    <source>
        <dbReference type="PROSITE-ProRule" id="PRU00042"/>
    </source>
</evidence>
<evidence type="ECO:0000256" key="6">
    <source>
        <dbReference type="ARBA" id="ARBA00023242"/>
    </source>
</evidence>
<accession>A0ABN7S515</accession>
<dbReference type="InterPro" id="IPR013783">
    <property type="entry name" value="Ig-like_fold"/>
</dbReference>
<keyword evidence="6" id="KW-0539">Nucleus</keyword>
<dbReference type="InterPro" id="IPR003961">
    <property type="entry name" value="FN3_dom"/>
</dbReference>
<proteinExistence type="predicted"/>
<feature type="domain" description="C2H2-type" evidence="9">
    <location>
        <begin position="538"/>
        <end position="566"/>
    </location>
</feature>
<keyword evidence="2" id="KW-0479">Metal-binding</keyword>
<reference evidence="10 11" key="1">
    <citation type="submission" date="2021-04" db="EMBL/GenBank/DDBJ databases">
        <authorList>
            <person name="Bliznina A."/>
        </authorList>
    </citation>
    <scope>NUCLEOTIDE SEQUENCE [LARGE SCALE GENOMIC DNA]</scope>
</reference>
<dbReference type="PROSITE" id="PS50157">
    <property type="entry name" value="ZINC_FINGER_C2H2_2"/>
    <property type="match status" value="3"/>
</dbReference>
<feature type="compositionally biased region" description="Acidic residues" evidence="8">
    <location>
        <begin position="142"/>
        <end position="151"/>
    </location>
</feature>
<feature type="compositionally biased region" description="Polar residues" evidence="8">
    <location>
        <begin position="1163"/>
        <end position="1206"/>
    </location>
</feature>
<organism evidence="10 11">
    <name type="scientific">Oikopleura dioica</name>
    <name type="common">Tunicate</name>
    <dbReference type="NCBI Taxonomy" id="34765"/>
    <lineage>
        <taxon>Eukaryota</taxon>
        <taxon>Metazoa</taxon>
        <taxon>Chordata</taxon>
        <taxon>Tunicata</taxon>
        <taxon>Appendicularia</taxon>
        <taxon>Copelata</taxon>
        <taxon>Oikopleuridae</taxon>
        <taxon>Oikopleura</taxon>
    </lineage>
</organism>
<name>A0ABN7S515_OIKDI</name>
<evidence type="ECO:0000313" key="10">
    <source>
        <dbReference type="EMBL" id="CAG5090916.1"/>
    </source>
</evidence>
<dbReference type="SUPFAM" id="SSF49265">
    <property type="entry name" value="Fibronectin type III"/>
    <property type="match status" value="1"/>
</dbReference>
<comment type="subcellular location">
    <subcellularLocation>
        <location evidence="1">Nucleus</location>
    </subcellularLocation>
</comment>
<evidence type="ECO:0000256" key="8">
    <source>
        <dbReference type="SAM" id="MobiDB-lite"/>
    </source>
</evidence>
<dbReference type="PROSITE" id="PS00028">
    <property type="entry name" value="ZINC_FINGER_C2H2_1"/>
    <property type="match status" value="4"/>
</dbReference>
<feature type="domain" description="C2H2-type" evidence="9">
    <location>
        <begin position="439"/>
        <end position="467"/>
    </location>
</feature>
<feature type="compositionally biased region" description="Low complexity" evidence="8">
    <location>
        <begin position="1152"/>
        <end position="1162"/>
    </location>
</feature>
<evidence type="ECO:0000256" key="2">
    <source>
        <dbReference type="ARBA" id="ARBA00022723"/>
    </source>
</evidence>
<keyword evidence="3" id="KW-0677">Repeat</keyword>
<dbReference type="Proteomes" id="UP001158576">
    <property type="component" value="Chromosome PAR"/>
</dbReference>
<evidence type="ECO:0000256" key="4">
    <source>
        <dbReference type="ARBA" id="ARBA00022771"/>
    </source>
</evidence>
<feature type="domain" description="C2H2-type" evidence="9">
    <location>
        <begin position="410"/>
        <end position="438"/>
    </location>
</feature>
<dbReference type="Gene3D" id="2.60.40.10">
    <property type="entry name" value="Immunoglobulins"/>
    <property type="match status" value="1"/>
</dbReference>
<feature type="region of interest" description="Disordered" evidence="8">
    <location>
        <begin position="185"/>
        <end position="250"/>
    </location>
</feature>
<evidence type="ECO:0000256" key="1">
    <source>
        <dbReference type="ARBA" id="ARBA00004123"/>
    </source>
</evidence>
<evidence type="ECO:0000313" key="11">
    <source>
        <dbReference type="Proteomes" id="UP001158576"/>
    </source>
</evidence>
<feature type="region of interest" description="Disordered" evidence="8">
    <location>
        <begin position="268"/>
        <end position="290"/>
    </location>
</feature>
<dbReference type="Gene3D" id="3.30.160.60">
    <property type="entry name" value="Classic Zinc Finger"/>
    <property type="match status" value="2"/>
</dbReference>
<evidence type="ECO:0000256" key="5">
    <source>
        <dbReference type="ARBA" id="ARBA00022833"/>
    </source>
</evidence>
<dbReference type="InterPro" id="IPR050888">
    <property type="entry name" value="ZnF_C2H2-type_TF"/>
</dbReference>
<dbReference type="EMBL" id="OU015568">
    <property type="protein sequence ID" value="CAG5090916.1"/>
    <property type="molecule type" value="Genomic_DNA"/>
</dbReference>
<sequence length="1335" mass="151593">MDSDDDTPLDSLLNRKPKAQSQPKSLFTRWQSITDKVYAIKVQNTTQSELTPANRALLEENLEYDESKYFVSLTNVILVQLVEKPKEKSECDENKENQPVATQNGENSEAPENTVEENGIHENGIQEIEDSDDEENKKDYVEECDDDSDEDNFVFGEIETVTTETFNKFVNDSELTVKRVVDDTNETRSVGGKSKSASERSTPVITHEENGITTIDSSDDEDSNQKKTNEDRPVLLKSEHDSNVSSPLLLSEKENSDLVAACEKVAGNKEKRAETPFDSSKPDSAQEESDDDLIEVVQTRQPEIDTFWCIENGKIYASKAVPPSFQLKSSPPNPDVDLSVGGLYYKIYAAIQERRQAQEYRIKPIYIAHRRLYLAADQKNYSTTIAFMEAAKEAYLDKLVDEDIDLSANTFCRDCFRVFPTGFDLQVHRELVHSVQHAATCRVCEFNFGQPATLLKHMAAVHSKKPTSHQPGLREVMGAYKCHVCKFCSPLYSELIRHFKEYHSKSGWLLCPFCIRCFSSDVQYENHLQVHINKAKFYRCQSCRLVFESEQTRSRHEMEMHGREKWMQVEPNPHVPIGTKVWVRGEPDCRSKLVDTEGLEDNQAVRALCLRDCSKESSKQNISGGKRKALPKGVEKLVPKHLVVAKKAFREEVLSTKRRSQAVLTTTEKSDEEIVRKEIEKNDKIKLIPVEEGGQGWKVPQPNRNNFPHMMSELFYFCSEATDETPAFPLMPSMEETNAIKVEILAEEEKMDATGESDESPVNQFEGSGFADVKTDPMFSLSDVKKEKSIFDIEQENEILKKQGVRDTALEDINMDGKYHECVECKTKFASGAELIAHFLLKPIKTAAGSWDTHCPVLGADRKSLELREDAPSMLKYLTAALEPVWNNEPRNDIKKSYPEGILCSCGFHDKDYTDATAVVKHIQRYPKHTLIIPESQAHKDSIFENQQRKRLKQMIQAHATKNQLVADLDLSITDKLTMKQKYLEDQDDMEELMETLPEEMKKLQGTIQFKRRVDKSTLEDRPLHKEERSIVLAADGPNLESVIQSRLVSSVKIPRKLDRSIQSIFKKRVSDIETQKQLEAQQKKLAQSQSTQKLALGLQNHAPIKPNYLPVGRPAKTVSYTPVSQEYILQHSSSRSNAVTNVTQTYRTVNSYQNSTTSTNSAQRVEFTQLNRPPSQQKSYNYTPSNYSRNQSPVNQRSPINQNTGPKARAETLCGRLPRSATTHRGPVTPADCKFPMVSHKCIHVEIIPSDDAKKFANIDQYEIMFKGKKQPNIYKVRPSIKVVKLIGLQSDTLYEIKVYATRHGVRSPPLIRNVRTPKKPRGVVASGEIIELD</sequence>
<protein>
    <submittedName>
        <fullName evidence="10">Oidioi.mRNA.OKI2018_I69.PAR.g12767.t1.cds</fullName>
    </submittedName>
</protein>
<dbReference type="InterPro" id="IPR013087">
    <property type="entry name" value="Znf_C2H2_type"/>
</dbReference>
<evidence type="ECO:0000259" key="9">
    <source>
        <dbReference type="PROSITE" id="PS50157"/>
    </source>
</evidence>
<gene>
    <name evidence="10" type="ORF">OKIOD_LOCUS4325</name>
</gene>
<feature type="region of interest" description="Disordered" evidence="8">
    <location>
        <begin position="1152"/>
        <end position="1208"/>
    </location>
</feature>
<dbReference type="CDD" id="cd00063">
    <property type="entry name" value="FN3"/>
    <property type="match status" value="1"/>
</dbReference>
<feature type="region of interest" description="Disordered" evidence="8">
    <location>
        <begin position="1"/>
        <end position="25"/>
    </location>
</feature>
<dbReference type="InterPro" id="IPR036116">
    <property type="entry name" value="FN3_sf"/>
</dbReference>
<feature type="compositionally biased region" description="Basic and acidic residues" evidence="8">
    <location>
        <begin position="223"/>
        <end position="242"/>
    </location>
</feature>
<keyword evidence="5" id="KW-0862">Zinc</keyword>